<evidence type="ECO:0000256" key="5">
    <source>
        <dbReference type="ARBA" id="ARBA00022777"/>
    </source>
</evidence>
<dbReference type="InterPro" id="IPR005467">
    <property type="entry name" value="His_kinase_dom"/>
</dbReference>
<dbReference type="Gene3D" id="3.30.450.20">
    <property type="entry name" value="PAS domain"/>
    <property type="match status" value="3"/>
</dbReference>
<dbReference type="KEGG" id="mhu:Mhun_1647"/>
<dbReference type="Pfam" id="PF08447">
    <property type="entry name" value="PAS_3"/>
    <property type="match status" value="1"/>
</dbReference>
<feature type="domain" description="PAC" evidence="9">
    <location>
        <begin position="236"/>
        <end position="288"/>
    </location>
</feature>
<keyword evidence="4 10" id="KW-0808">Transferase</keyword>
<dbReference type="PANTHER" id="PTHR43304:SF1">
    <property type="entry name" value="PAC DOMAIN-CONTAINING PROTEIN"/>
    <property type="match status" value="1"/>
</dbReference>
<dbReference type="PROSITE" id="PS50109">
    <property type="entry name" value="HIS_KIN"/>
    <property type="match status" value="1"/>
</dbReference>
<dbReference type="InterPro" id="IPR052162">
    <property type="entry name" value="Sensor_kinase/Photoreceptor"/>
</dbReference>
<dbReference type="CDD" id="cd00075">
    <property type="entry name" value="HATPase"/>
    <property type="match status" value="1"/>
</dbReference>
<dbReference type="PANTHER" id="PTHR43304">
    <property type="entry name" value="PHYTOCHROME-LIKE PROTEIN CPH1"/>
    <property type="match status" value="1"/>
</dbReference>
<evidence type="ECO:0000256" key="4">
    <source>
        <dbReference type="ARBA" id="ARBA00022679"/>
    </source>
</evidence>
<comment type="catalytic activity">
    <reaction evidence="1">
        <text>ATP + protein L-histidine = ADP + protein N-phospho-L-histidine.</text>
        <dbReference type="EC" id="2.7.13.3"/>
    </reaction>
</comment>
<dbReference type="GO" id="GO:0006355">
    <property type="term" value="P:regulation of DNA-templated transcription"/>
    <property type="evidence" value="ECO:0007669"/>
    <property type="project" value="InterPro"/>
</dbReference>
<proteinExistence type="predicted"/>
<dbReference type="EC" id="2.7.13.3" evidence="2"/>
<dbReference type="Proteomes" id="UP000001941">
    <property type="component" value="Chromosome"/>
</dbReference>
<gene>
    <name evidence="10" type="ordered locus">Mhun_1647</name>
</gene>
<accession>Q2FQZ3</accession>
<organism evidence="10 11">
    <name type="scientific">Methanospirillum hungatei JF-1 (strain ATCC 27890 / DSM 864 / NBRC 100397 / JF-1)</name>
    <dbReference type="NCBI Taxonomy" id="323259"/>
    <lineage>
        <taxon>Archaea</taxon>
        <taxon>Methanobacteriati</taxon>
        <taxon>Methanobacteriota</taxon>
        <taxon>Stenosarchaea group</taxon>
        <taxon>Methanomicrobia</taxon>
        <taxon>Methanomicrobiales</taxon>
        <taxon>Methanospirillaceae</taxon>
        <taxon>Methanospirillum</taxon>
    </lineage>
</organism>
<dbReference type="eggNOG" id="arCOG06193">
    <property type="taxonomic scope" value="Archaea"/>
</dbReference>
<evidence type="ECO:0000259" key="7">
    <source>
        <dbReference type="PROSITE" id="PS50109"/>
    </source>
</evidence>
<dbReference type="PROSITE" id="PS50112">
    <property type="entry name" value="PAS"/>
    <property type="match status" value="1"/>
</dbReference>
<dbReference type="Pfam" id="PF02518">
    <property type="entry name" value="HATPase_c"/>
    <property type="match status" value="1"/>
</dbReference>
<feature type="domain" description="PAC" evidence="9">
    <location>
        <begin position="110"/>
        <end position="160"/>
    </location>
</feature>
<keyword evidence="6" id="KW-0472">Membrane</keyword>
<dbReference type="SMART" id="SM00091">
    <property type="entry name" value="PAS"/>
    <property type="match status" value="3"/>
</dbReference>
<keyword evidence="6" id="KW-1133">Transmembrane helix</keyword>
<dbReference type="Gene3D" id="3.30.565.10">
    <property type="entry name" value="Histidine kinase-like ATPase, C-terminal domain"/>
    <property type="match status" value="1"/>
</dbReference>
<dbReference type="SUPFAM" id="SSF55874">
    <property type="entry name" value="ATPase domain of HSP90 chaperone/DNA topoisomerase II/histidine kinase"/>
    <property type="match status" value="1"/>
</dbReference>
<dbReference type="SUPFAM" id="SSF55785">
    <property type="entry name" value="PYP-like sensor domain (PAS domain)"/>
    <property type="match status" value="3"/>
</dbReference>
<evidence type="ECO:0000259" key="8">
    <source>
        <dbReference type="PROSITE" id="PS50112"/>
    </source>
</evidence>
<feature type="transmembrane region" description="Helical" evidence="6">
    <location>
        <begin position="6"/>
        <end position="27"/>
    </location>
</feature>
<protein>
    <recommendedName>
        <fullName evidence="2">histidine kinase</fullName>
        <ecNumber evidence="2">2.7.13.3</ecNumber>
    </recommendedName>
</protein>
<evidence type="ECO:0000256" key="1">
    <source>
        <dbReference type="ARBA" id="ARBA00000085"/>
    </source>
</evidence>
<keyword evidence="5 10" id="KW-0418">Kinase</keyword>
<evidence type="ECO:0000259" key="9">
    <source>
        <dbReference type="PROSITE" id="PS50113"/>
    </source>
</evidence>
<evidence type="ECO:0000256" key="6">
    <source>
        <dbReference type="SAM" id="Phobius"/>
    </source>
</evidence>
<dbReference type="SMART" id="SM00387">
    <property type="entry name" value="HATPase_c"/>
    <property type="match status" value="1"/>
</dbReference>
<dbReference type="AlphaFoldDB" id="Q2FQZ3"/>
<dbReference type="InterPro" id="IPR035965">
    <property type="entry name" value="PAS-like_dom_sf"/>
</dbReference>
<dbReference type="InterPro" id="IPR013767">
    <property type="entry name" value="PAS_fold"/>
</dbReference>
<dbReference type="InterPro" id="IPR013655">
    <property type="entry name" value="PAS_fold_3"/>
</dbReference>
<dbReference type="Pfam" id="PF13188">
    <property type="entry name" value="PAS_8"/>
    <property type="match status" value="1"/>
</dbReference>
<dbReference type="InterPro" id="IPR000014">
    <property type="entry name" value="PAS"/>
</dbReference>
<dbReference type="InterPro" id="IPR000700">
    <property type="entry name" value="PAS-assoc_C"/>
</dbReference>
<dbReference type="STRING" id="323259.Mhun_1647"/>
<dbReference type="PROSITE" id="PS50113">
    <property type="entry name" value="PAC"/>
    <property type="match status" value="2"/>
</dbReference>
<dbReference type="InterPro" id="IPR003594">
    <property type="entry name" value="HATPase_dom"/>
</dbReference>
<dbReference type="EMBL" id="CP000254">
    <property type="protein sequence ID" value="ABD41378.1"/>
    <property type="molecule type" value="Genomic_DNA"/>
</dbReference>
<dbReference type="SMART" id="SM00086">
    <property type="entry name" value="PAC"/>
    <property type="match status" value="2"/>
</dbReference>
<dbReference type="InParanoid" id="Q2FQZ3"/>
<dbReference type="InterPro" id="IPR001610">
    <property type="entry name" value="PAC"/>
</dbReference>
<dbReference type="NCBIfam" id="TIGR00229">
    <property type="entry name" value="sensory_box"/>
    <property type="match status" value="3"/>
</dbReference>
<keyword evidence="6" id="KW-0812">Transmembrane</keyword>
<feature type="domain" description="PAS" evidence="8">
    <location>
        <begin position="161"/>
        <end position="233"/>
    </location>
</feature>
<evidence type="ECO:0000256" key="2">
    <source>
        <dbReference type="ARBA" id="ARBA00012438"/>
    </source>
</evidence>
<dbReference type="eggNOG" id="arCOG05183">
    <property type="taxonomic scope" value="Archaea"/>
</dbReference>
<dbReference type="Pfam" id="PF00989">
    <property type="entry name" value="PAS"/>
    <property type="match status" value="1"/>
</dbReference>
<dbReference type="HOGENOM" id="CLU_000445_114_58_2"/>
<sequence>MDINNFISLIGLLFIIACAFFGILFLYQSFRPREMKKTIQYYATLLEYSPFPAVIFRVSDLKIIALNTRAADLFRILKEKAISKPILDFFVCPDDLHDIMSYLNHHEKLVDYETRLLARGGRFFWAYLSANPISILEEKAVICGFTDINHQKELEQTLQKNKELYRSIIRTSPDNITMVDMLGKIFMVSPAAVRMFGYNDKDRSPYGMPILDHIHPADRARFKHDVRQLKAGTNTGVHEYRAVRKDGSELYIESHSEIINDNQGRPDSILYVIRDITQRKETEKAIRENEERFVTIFQEVPDPVLIFRQDGTILDMNRQCEEWFDVGKICSLGHKVQNLGFFSTDANNEDQFLKILSLQPGEKYETCIRLADGQERYAILSTRYITIQGDIAILLLINDIDSLTRAYKALTKANHQIGLLNSITRHDILNKVMVITGYSEILLEEYPDAEWRTTMQTIFSSGKDIQHLIDFTREYQDLGVHEPVWQRIDEILQKDVLKSLTGGVSLTIPIEKVEIYADPLFEKVLYNLIENSIRHGEGVTRIALSYEISGDVCRFVYCDDGVGVAESEKGLIFQKGHGKNTGLGLFLIREILSFTGISITENGVPGQGVRFEMLVPFGCWRYRDSCFMRRSTPPAPDR</sequence>
<evidence type="ECO:0000313" key="10">
    <source>
        <dbReference type="EMBL" id="ABD41378.1"/>
    </source>
</evidence>
<feature type="domain" description="Histidine kinase" evidence="7">
    <location>
        <begin position="423"/>
        <end position="619"/>
    </location>
</feature>
<keyword evidence="3" id="KW-0597">Phosphoprotein</keyword>
<reference evidence="11" key="1">
    <citation type="journal article" date="2016" name="Stand. Genomic Sci.">
        <title>Complete genome sequence of Methanospirillum hungatei type strain JF1.</title>
        <authorList>
            <person name="Gunsalus R.P."/>
            <person name="Cook L.E."/>
            <person name="Crable B."/>
            <person name="Rohlin L."/>
            <person name="McDonald E."/>
            <person name="Mouttaki H."/>
            <person name="Sieber J.R."/>
            <person name="Poweleit N."/>
            <person name="Zhou H."/>
            <person name="Lapidus A.L."/>
            <person name="Daligault H.E."/>
            <person name="Land M."/>
            <person name="Gilna P."/>
            <person name="Ivanova N."/>
            <person name="Kyrpides N."/>
            <person name="Culley D.E."/>
            <person name="McInerney M.J."/>
        </authorList>
    </citation>
    <scope>NUCLEOTIDE SEQUENCE [LARGE SCALE GENOMIC DNA]</scope>
    <source>
        <strain evidence="11">ATCC 27890 / DSM 864 / NBRC 100397 / JF-1</strain>
    </source>
</reference>
<dbReference type="SUPFAM" id="SSF47384">
    <property type="entry name" value="Homodimeric domain of signal transducing histidine kinase"/>
    <property type="match status" value="1"/>
</dbReference>
<evidence type="ECO:0000313" key="11">
    <source>
        <dbReference type="Proteomes" id="UP000001941"/>
    </source>
</evidence>
<keyword evidence="11" id="KW-1185">Reference proteome</keyword>
<dbReference type="InterPro" id="IPR036890">
    <property type="entry name" value="HATPase_C_sf"/>
</dbReference>
<name>Q2FQZ3_METHJ</name>
<dbReference type="EnsemblBacteria" id="ABD41378">
    <property type="protein sequence ID" value="ABD41378"/>
    <property type="gene ID" value="Mhun_1647"/>
</dbReference>
<dbReference type="CDD" id="cd00130">
    <property type="entry name" value="PAS"/>
    <property type="match status" value="2"/>
</dbReference>
<evidence type="ECO:0000256" key="3">
    <source>
        <dbReference type="ARBA" id="ARBA00022553"/>
    </source>
</evidence>
<dbReference type="GO" id="GO:0000155">
    <property type="term" value="F:phosphorelay sensor kinase activity"/>
    <property type="evidence" value="ECO:0007669"/>
    <property type="project" value="InterPro"/>
</dbReference>
<dbReference type="InterPro" id="IPR036097">
    <property type="entry name" value="HisK_dim/P_sf"/>
</dbReference>